<keyword evidence="1" id="KW-0175">Coiled coil</keyword>
<evidence type="ECO:0000313" key="2">
    <source>
        <dbReference type="EMBL" id="CAD9810440.1"/>
    </source>
</evidence>
<reference evidence="2" key="1">
    <citation type="submission" date="2021-01" db="EMBL/GenBank/DDBJ databases">
        <authorList>
            <person name="Corre E."/>
            <person name="Pelletier E."/>
            <person name="Niang G."/>
            <person name="Scheremetjew M."/>
            <person name="Finn R."/>
            <person name="Kale V."/>
            <person name="Holt S."/>
            <person name="Cochrane G."/>
            <person name="Meng A."/>
            <person name="Brown T."/>
            <person name="Cohen L."/>
        </authorList>
    </citation>
    <scope>NUCLEOTIDE SEQUENCE</scope>
    <source>
        <strain evidence="2">CCMP2084</strain>
    </source>
</reference>
<name>A0A7S2U6Y1_9STRA</name>
<sequence>MAEEKAAEDKRIEQADQAIVAKEKAAENLRIALVNQAIRMEKEQAAEELRITQEEEAKRMELPARDREWLYKSREQSQPLKGACKHSDFIELKEERNDVKFYGSPGQFLYDQKCIWCILNTEKEGSQEPTPNLNEVNKAVRFCSVAKSHTSNNGKGSNEPCFHFVCESCYADILLSQNDNNTRPKRDRQKKRKFV</sequence>
<evidence type="ECO:0000256" key="1">
    <source>
        <dbReference type="SAM" id="Coils"/>
    </source>
</evidence>
<accession>A0A7S2U6Y1</accession>
<dbReference type="EMBL" id="HBHQ01003444">
    <property type="protein sequence ID" value="CAD9810440.1"/>
    <property type="molecule type" value="Transcribed_RNA"/>
</dbReference>
<feature type="coiled-coil region" evidence="1">
    <location>
        <begin position="12"/>
        <end position="55"/>
    </location>
</feature>
<protein>
    <submittedName>
        <fullName evidence="2">Uncharacterized protein</fullName>
    </submittedName>
</protein>
<proteinExistence type="predicted"/>
<dbReference type="AlphaFoldDB" id="A0A7S2U6Y1"/>
<gene>
    <name evidence="2" type="ORF">ASEP1449_LOCUS2263</name>
</gene>
<organism evidence="2">
    <name type="scientific">Attheya septentrionalis</name>
    <dbReference type="NCBI Taxonomy" id="420275"/>
    <lineage>
        <taxon>Eukaryota</taxon>
        <taxon>Sar</taxon>
        <taxon>Stramenopiles</taxon>
        <taxon>Ochrophyta</taxon>
        <taxon>Bacillariophyta</taxon>
        <taxon>Coscinodiscophyceae</taxon>
        <taxon>Chaetocerotophycidae</taxon>
        <taxon>Chaetocerotales</taxon>
        <taxon>Attheyaceae</taxon>
        <taxon>Attheya</taxon>
    </lineage>
</organism>